<sequence>MNYFTIKQNYYAGDFTQSLQEISKFNKVSDDTLVFYKSQSQIESGQFEPQSTSTPLEQAFAAYYEFLQTRDLNKLSNQISKETGSPFELYVLASGEAILGQFEESLMTCVQGIDNDEQVGTSELLLLAVQVALLNGQTSTAQTMLENYNAANEDSISSEDEIVISLAESYVKFATNQETARSNFYYFEELSQTFPTWKTQLGLLNVHLQLGNLPEAQSILETLESEYYSVEQKQVAQQYKQHLLASKISLFIAQGNEDVDQLRQQLVQEAPENSYVKQHKEATAKFDEVVAKYSS</sequence>
<proteinExistence type="inferred from homology"/>
<dbReference type="GO" id="GO:0005198">
    <property type="term" value="F:structural molecule activity"/>
    <property type="evidence" value="ECO:0007669"/>
    <property type="project" value="UniProtKB-UniRule"/>
</dbReference>
<comment type="subcellular location">
    <subcellularLocation>
        <location evidence="2">Cytoplasmic vesicle</location>
        <location evidence="2">COPI-coated vesicle membrane</location>
        <topology evidence="2">Peripheral membrane protein</topology>
        <orientation evidence="2">Cytoplasmic side</orientation>
    </subcellularLocation>
    <subcellularLocation>
        <location evidence="1">Golgi apparatus membrane</location>
        <topology evidence="1">Peripheral membrane protein</topology>
        <orientation evidence="1">Cytoplasmic side</orientation>
    </subcellularLocation>
</comment>
<evidence type="ECO:0000256" key="10">
    <source>
        <dbReference type="ARBA" id="ARBA00023329"/>
    </source>
</evidence>
<evidence type="ECO:0000256" key="8">
    <source>
        <dbReference type="ARBA" id="ARBA00023034"/>
    </source>
</evidence>
<keyword evidence="5 11" id="KW-0963">Cytoplasm</keyword>
<keyword evidence="7 11" id="KW-0653">Protein transport</keyword>
<dbReference type="PANTHER" id="PTHR10805">
    <property type="entry name" value="COATOMER SUBUNIT EPSILON"/>
    <property type="match status" value="1"/>
</dbReference>
<evidence type="ECO:0000256" key="6">
    <source>
        <dbReference type="ARBA" id="ARBA00022892"/>
    </source>
</evidence>
<protein>
    <recommendedName>
        <fullName evidence="11">Coatomer subunit epsilon</fullName>
    </recommendedName>
</protein>
<evidence type="ECO:0000256" key="4">
    <source>
        <dbReference type="ARBA" id="ARBA00022448"/>
    </source>
</evidence>
<keyword evidence="8 11" id="KW-0333">Golgi apparatus</keyword>
<keyword evidence="9 11" id="KW-0472">Membrane</keyword>
<evidence type="ECO:0000256" key="7">
    <source>
        <dbReference type="ARBA" id="ARBA00022927"/>
    </source>
</evidence>
<dbReference type="PIRSF" id="PIRSF016478">
    <property type="entry name" value="Coatomer_esu"/>
    <property type="match status" value="1"/>
</dbReference>
<dbReference type="AlphaFoldDB" id="A0A1Q2ZX92"/>
<dbReference type="eggNOG" id="KOG3081">
    <property type="taxonomic scope" value="Eukaryota"/>
</dbReference>
<dbReference type="InterPro" id="IPR006822">
    <property type="entry name" value="Coatomer_esu"/>
</dbReference>
<evidence type="ECO:0000256" key="1">
    <source>
        <dbReference type="ARBA" id="ARBA00004255"/>
    </source>
</evidence>
<evidence type="ECO:0000256" key="3">
    <source>
        <dbReference type="ARBA" id="ARBA00008827"/>
    </source>
</evidence>
<evidence type="ECO:0000256" key="9">
    <source>
        <dbReference type="ARBA" id="ARBA00023136"/>
    </source>
</evidence>
<dbReference type="OrthoDB" id="310217at2759"/>
<comment type="similarity">
    <text evidence="3 11">Belongs to the COPE family.</text>
</comment>
<dbReference type="GO" id="GO:0006891">
    <property type="term" value="P:intra-Golgi vesicle-mediated transport"/>
    <property type="evidence" value="ECO:0007669"/>
    <property type="project" value="TreeGrafter"/>
</dbReference>
<dbReference type="GO" id="GO:0006888">
    <property type="term" value="P:endoplasmic reticulum to Golgi vesicle-mediated transport"/>
    <property type="evidence" value="ECO:0007669"/>
    <property type="project" value="TreeGrafter"/>
</dbReference>
<evidence type="ECO:0000256" key="2">
    <source>
        <dbReference type="ARBA" id="ARBA00004347"/>
    </source>
</evidence>
<dbReference type="GO" id="GO:0030126">
    <property type="term" value="C:COPI vesicle coat"/>
    <property type="evidence" value="ECO:0007669"/>
    <property type="project" value="TreeGrafter"/>
</dbReference>
<organism evidence="12 13">
    <name type="scientific">Zygosaccharomyces rouxii</name>
    <dbReference type="NCBI Taxonomy" id="4956"/>
    <lineage>
        <taxon>Eukaryota</taxon>
        <taxon>Fungi</taxon>
        <taxon>Dikarya</taxon>
        <taxon>Ascomycota</taxon>
        <taxon>Saccharomycotina</taxon>
        <taxon>Saccharomycetes</taxon>
        <taxon>Saccharomycetales</taxon>
        <taxon>Saccharomycetaceae</taxon>
        <taxon>Zygosaccharomyces</taxon>
    </lineage>
</organism>
<dbReference type="GO" id="GO:0000139">
    <property type="term" value="C:Golgi membrane"/>
    <property type="evidence" value="ECO:0007669"/>
    <property type="project" value="UniProtKB-SubCell"/>
</dbReference>
<evidence type="ECO:0000313" key="12">
    <source>
        <dbReference type="EMBL" id="GAV48081.1"/>
    </source>
</evidence>
<dbReference type="InterPro" id="IPR011990">
    <property type="entry name" value="TPR-like_helical_dom_sf"/>
</dbReference>
<evidence type="ECO:0000313" key="13">
    <source>
        <dbReference type="Proteomes" id="UP000187013"/>
    </source>
</evidence>
<dbReference type="PANTHER" id="PTHR10805:SF0">
    <property type="entry name" value="COATOMER SUBUNIT EPSILON"/>
    <property type="match status" value="1"/>
</dbReference>
<dbReference type="Proteomes" id="UP000187013">
    <property type="component" value="Unassembled WGS sequence"/>
</dbReference>
<comment type="function">
    <text evidence="11">The coatomer is a cytosolic protein complex that binds to dilysine motifs and reversibly associates with Golgi non-clathrin-coated vesicles, which further mediate biosynthetic protein transport from the ER, via the Golgi up to the trans Golgi network. The coatomer complex is required for budding from Golgi membranes, and is essential for the retrograde Golgi-to-ER transport of dilysine-tagged proteins.</text>
</comment>
<keyword evidence="10 11" id="KW-0968">Cytoplasmic vesicle</keyword>
<dbReference type="GO" id="GO:0015031">
    <property type="term" value="P:protein transport"/>
    <property type="evidence" value="ECO:0007669"/>
    <property type="project" value="UniProtKB-UniRule"/>
</dbReference>
<dbReference type="GO" id="GO:0006890">
    <property type="term" value="P:retrograde vesicle-mediated transport, Golgi to endoplasmic reticulum"/>
    <property type="evidence" value="ECO:0007669"/>
    <property type="project" value="UniProtKB-UniRule"/>
</dbReference>
<evidence type="ECO:0000256" key="5">
    <source>
        <dbReference type="ARBA" id="ARBA00022490"/>
    </source>
</evidence>
<evidence type="ECO:0000256" key="11">
    <source>
        <dbReference type="PIRNR" id="PIRNR016478"/>
    </source>
</evidence>
<keyword evidence="6 11" id="KW-0931">ER-Golgi transport</keyword>
<dbReference type="Gene3D" id="1.25.40.10">
    <property type="entry name" value="Tetratricopeptide repeat domain"/>
    <property type="match status" value="1"/>
</dbReference>
<accession>A0A1Q2ZX92</accession>
<keyword evidence="4 11" id="KW-0813">Transport</keyword>
<name>A0A1Q2ZX92_ZYGRO</name>
<gene>
    <name evidence="12" type="ORF">ZYGR_0I03780</name>
</gene>
<dbReference type="Pfam" id="PF04733">
    <property type="entry name" value="Coatomer_E"/>
    <property type="match status" value="1"/>
</dbReference>
<comment type="caution">
    <text evidence="12">The sequence shown here is derived from an EMBL/GenBank/DDBJ whole genome shotgun (WGS) entry which is preliminary data.</text>
</comment>
<dbReference type="EMBL" id="BDGX01000009">
    <property type="protein sequence ID" value="GAV48081.1"/>
    <property type="molecule type" value="Genomic_DNA"/>
</dbReference>
<reference evidence="12 13" key="1">
    <citation type="submission" date="2016-08" db="EMBL/GenBank/DDBJ databases">
        <title>Draft genome sequence of allopolyploid Zygosaccharomyces rouxii.</title>
        <authorList>
            <person name="Watanabe J."/>
            <person name="Uehara K."/>
            <person name="Mogi Y."/>
            <person name="Tsukioka Y."/>
        </authorList>
    </citation>
    <scope>NUCLEOTIDE SEQUENCE [LARGE SCALE GENOMIC DNA]</scope>
    <source>
        <strain evidence="12 13">NBRC 110957</strain>
    </source>
</reference>